<keyword evidence="4" id="KW-0675">Receptor</keyword>
<name>A0AA88TVD2_9TELE</name>
<evidence type="ECO:0000256" key="7">
    <source>
        <dbReference type="SAM" id="Phobius"/>
    </source>
</evidence>
<dbReference type="SMART" id="SM00060">
    <property type="entry name" value="FN3"/>
    <property type="match status" value="3"/>
</dbReference>
<accession>A0AA88TVD2</accession>
<evidence type="ECO:0000313" key="10">
    <source>
        <dbReference type="EMBL" id="KAK2911490.1"/>
    </source>
</evidence>
<feature type="compositionally biased region" description="Polar residues" evidence="6">
    <location>
        <begin position="671"/>
        <end position="699"/>
    </location>
</feature>
<dbReference type="SUPFAM" id="SSF49265">
    <property type="entry name" value="Fibronectin type III"/>
    <property type="match status" value="2"/>
</dbReference>
<protein>
    <recommendedName>
        <fullName evidence="9">Fibronectin type-III domain-containing protein</fullName>
    </recommendedName>
</protein>
<comment type="caution">
    <text evidence="10">The sequence shown here is derived from an EMBL/GenBank/DDBJ whole genome shotgun (WGS) entry which is preliminary data.</text>
</comment>
<dbReference type="PROSITE" id="PS50853">
    <property type="entry name" value="FN3"/>
    <property type="match status" value="3"/>
</dbReference>
<dbReference type="GO" id="GO:0009897">
    <property type="term" value="C:external side of plasma membrane"/>
    <property type="evidence" value="ECO:0007669"/>
    <property type="project" value="TreeGrafter"/>
</dbReference>
<reference evidence="10" key="1">
    <citation type="submission" date="2023-08" db="EMBL/GenBank/DDBJ databases">
        <title>Chromosome-level Genome Assembly of mud carp (Cirrhinus molitorella).</title>
        <authorList>
            <person name="Liu H."/>
        </authorList>
    </citation>
    <scope>NUCLEOTIDE SEQUENCE</scope>
    <source>
        <strain evidence="10">Prfri</strain>
        <tissue evidence="10">Muscle</tissue>
    </source>
</reference>
<evidence type="ECO:0000256" key="6">
    <source>
        <dbReference type="SAM" id="MobiDB-lite"/>
    </source>
</evidence>
<dbReference type="EMBL" id="JAUYZG010000003">
    <property type="protein sequence ID" value="KAK2911490.1"/>
    <property type="molecule type" value="Genomic_DNA"/>
</dbReference>
<feature type="region of interest" description="Disordered" evidence="6">
    <location>
        <begin position="648"/>
        <end position="715"/>
    </location>
</feature>
<evidence type="ECO:0000313" key="11">
    <source>
        <dbReference type="Proteomes" id="UP001187343"/>
    </source>
</evidence>
<keyword evidence="3" id="KW-1015">Disulfide bond</keyword>
<dbReference type="FunFam" id="2.60.40.10:FF:000028">
    <property type="entry name" value="Neuronal cell adhesion molecule"/>
    <property type="match status" value="1"/>
</dbReference>
<evidence type="ECO:0000256" key="1">
    <source>
        <dbReference type="ARBA" id="ARBA00022729"/>
    </source>
</evidence>
<evidence type="ECO:0000256" key="5">
    <source>
        <dbReference type="ARBA" id="ARBA00023180"/>
    </source>
</evidence>
<evidence type="ECO:0000256" key="8">
    <source>
        <dbReference type="SAM" id="SignalP"/>
    </source>
</evidence>
<keyword evidence="1 8" id="KW-0732">Signal</keyword>
<keyword evidence="11" id="KW-1185">Reference proteome</keyword>
<dbReference type="GO" id="GO:0043235">
    <property type="term" value="C:receptor complex"/>
    <property type="evidence" value="ECO:0007669"/>
    <property type="project" value="TreeGrafter"/>
</dbReference>
<feature type="transmembrane region" description="Helical" evidence="7">
    <location>
        <begin position="543"/>
        <end position="564"/>
    </location>
</feature>
<dbReference type="AlphaFoldDB" id="A0AA88TVD2"/>
<feature type="chain" id="PRO_5041647460" description="Fibronectin type-III domain-containing protein" evidence="8">
    <location>
        <begin position="23"/>
        <end position="794"/>
    </location>
</feature>
<gene>
    <name evidence="10" type="ORF">Q8A67_003623</name>
</gene>
<feature type="signal peptide" evidence="8">
    <location>
        <begin position="1"/>
        <end position="22"/>
    </location>
</feature>
<dbReference type="InterPro" id="IPR036116">
    <property type="entry name" value="FN3_sf"/>
</dbReference>
<dbReference type="GO" id="GO:0004896">
    <property type="term" value="F:cytokine receptor activity"/>
    <property type="evidence" value="ECO:0007669"/>
    <property type="project" value="TreeGrafter"/>
</dbReference>
<feature type="domain" description="Fibronectin type-III" evidence="9">
    <location>
        <begin position="143"/>
        <end position="237"/>
    </location>
</feature>
<keyword evidence="7" id="KW-0812">Transmembrane</keyword>
<dbReference type="PANTHER" id="PTHR23036">
    <property type="entry name" value="CYTOKINE RECEPTOR"/>
    <property type="match status" value="1"/>
</dbReference>
<keyword evidence="7" id="KW-0472">Membrane</keyword>
<keyword evidence="5" id="KW-0325">Glycoprotein</keyword>
<dbReference type="InterPro" id="IPR003961">
    <property type="entry name" value="FN3_dom"/>
</dbReference>
<feature type="domain" description="Fibronectin type-III" evidence="9">
    <location>
        <begin position="243"/>
        <end position="333"/>
    </location>
</feature>
<dbReference type="Pfam" id="PF00041">
    <property type="entry name" value="fn3"/>
    <property type="match status" value="1"/>
</dbReference>
<evidence type="ECO:0000259" key="9">
    <source>
        <dbReference type="PROSITE" id="PS50853"/>
    </source>
</evidence>
<dbReference type="Proteomes" id="UP001187343">
    <property type="component" value="Unassembled WGS sequence"/>
</dbReference>
<dbReference type="Gene3D" id="2.60.40.10">
    <property type="entry name" value="Immunoglobulins"/>
    <property type="match status" value="3"/>
</dbReference>
<sequence>MRKCAAAFYITLGFVSLWTTEASTGSCNCAREHLNSLKDKCNHTEGVYDFACYTKYKKSNSLSVDGICEWKGDISTSYTLYTQQRICKCVNVHQKKGIWTSDDFFVSTKWNVTAHIIASSGDLSWCTYRNFSGIPSMMTLCGPHLKLTYKRSSGHLSVQVEWRDESKHFEKFLVEYREFNTTMWNKQQSKNHEECVLSNLKSSLSYELQIKCVPTKECVQCPPSEVIVVPPELTDAPSIQREIQDHIQNRLISPGQRKVVVKWEYANSEAVSYYNVTVRKASGESSVQDTFRTESSSLTLILSYSAYNISVRALNSAGSSPVSSIAIEQMDEWRDSFGPFSVNITSNNSFSLSWDSSVSSVCYSVEWWTKGQIPASCPFYVKQTHKEMGKLGTGKTDSIFQPYTRYYFFLHTRPYPVTCNIKNVNNSETTYGTAQAYLTEGSPISAPGNVSILNITQHSSVITWSPVSEEDLRGFLLGYNICVTEDNKQISFKVDPSINSYELQNLESHSAYRVQLSAFTAAGEGELSDSKHFVTNMTAKSTALNIIIAAVVVGIVLFLIAVHVSCQLLHRARKLLWPSIPNPENSNAVQKIEIGYELGILEPLNRQRLEESEGCDSSTVCVFKSIREASRLSSPLIARAGAPTTLLLSEDEDSPSPFIPEEITPPDTPTQVPTRESVSTETCPSDFNTTDSDLSSSFNEESKDPGGSISNTTGSDFVPASQPAVVFMSDYTTMEIFRQVTMTGIQGPSIQTVKPGSVAVHPGQDYIRQSYCLSSNPPGACNGADVFKPEITVL</sequence>
<dbReference type="PANTHER" id="PTHR23036:SF194">
    <property type="entry name" value="FIBRONECTIN TYPE-III DOMAIN-CONTAINING PROTEIN"/>
    <property type="match status" value="1"/>
</dbReference>
<organism evidence="10 11">
    <name type="scientific">Cirrhinus molitorella</name>
    <name type="common">mud carp</name>
    <dbReference type="NCBI Taxonomy" id="172907"/>
    <lineage>
        <taxon>Eukaryota</taxon>
        <taxon>Metazoa</taxon>
        <taxon>Chordata</taxon>
        <taxon>Craniata</taxon>
        <taxon>Vertebrata</taxon>
        <taxon>Euteleostomi</taxon>
        <taxon>Actinopterygii</taxon>
        <taxon>Neopterygii</taxon>
        <taxon>Teleostei</taxon>
        <taxon>Ostariophysi</taxon>
        <taxon>Cypriniformes</taxon>
        <taxon>Cyprinidae</taxon>
        <taxon>Labeoninae</taxon>
        <taxon>Labeonini</taxon>
        <taxon>Cirrhinus</taxon>
    </lineage>
</organism>
<dbReference type="InterPro" id="IPR050379">
    <property type="entry name" value="Type-I_Cytokine_Rcpt"/>
</dbReference>
<dbReference type="InterPro" id="IPR013783">
    <property type="entry name" value="Ig-like_fold"/>
</dbReference>
<dbReference type="GO" id="GO:0019955">
    <property type="term" value="F:cytokine binding"/>
    <property type="evidence" value="ECO:0007669"/>
    <property type="project" value="TreeGrafter"/>
</dbReference>
<feature type="domain" description="Fibronectin type-III" evidence="9">
    <location>
        <begin position="446"/>
        <end position="538"/>
    </location>
</feature>
<dbReference type="CDD" id="cd00063">
    <property type="entry name" value="FN3"/>
    <property type="match status" value="2"/>
</dbReference>
<evidence type="ECO:0000256" key="2">
    <source>
        <dbReference type="ARBA" id="ARBA00022737"/>
    </source>
</evidence>
<evidence type="ECO:0000256" key="3">
    <source>
        <dbReference type="ARBA" id="ARBA00023157"/>
    </source>
</evidence>
<proteinExistence type="predicted"/>
<keyword evidence="2" id="KW-0677">Repeat</keyword>
<evidence type="ECO:0000256" key="4">
    <source>
        <dbReference type="ARBA" id="ARBA00023170"/>
    </source>
</evidence>
<keyword evidence="7" id="KW-1133">Transmembrane helix</keyword>